<evidence type="ECO:0000313" key="1">
    <source>
        <dbReference type="EMBL" id="KAK7502885.1"/>
    </source>
</evidence>
<evidence type="ECO:0000313" key="2">
    <source>
        <dbReference type="Proteomes" id="UP001519460"/>
    </source>
</evidence>
<accession>A0ABD0LTM7</accession>
<keyword evidence="2" id="KW-1185">Reference proteome</keyword>
<dbReference type="AlphaFoldDB" id="A0ABD0LTM7"/>
<sequence>MHDSDTAREICCRKKLDSLTGEQIAFLHRLRTEAPEFFYNMLRTELQIKTLTDLLQITKALDSLANV</sequence>
<organism evidence="1 2">
    <name type="scientific">Batillaria attramentaria</name>
    <dbReference type="NCBI Taxonomy" id="370345"/>
    <lineage>
        <taxon>Eukaryota</taxon>
        <taxon>Metazoa</taxon>
        <taxon>Spiralia</taxon>
        <taxon>Lophotrochozoa</taxon>
        <taxon>Mollusca</taxon>
        <taxon>Gastropoda</taxon>
        <taxon>Caenogastropoda</taxon>
        <taxon>Sorbeoconcha</taxon>
        <taxon>Cerithioidea</taxon>
        <taxon>Batillariidae</taxon>
        <taxon>Batillaria</taxon>
    </lineage>
</organism>
<name>A0ABD0LTM7_9CAEN</name>
<comment type="caution">
    <text evidence="1">The sequence shown here is derived from an EMBL/GenBank/DDBJ whole genome shotgun (WGS) entry which is preliminary data.</text>
</comment>
<gene>
    <name evidence="1" type="ORF">BaRGS_00005834</name>
</gene>
<proteinExistence type="predicted"/>
<reference evidence="1 2" key="1">
    <citation type="journal article" date="2023" name="Sci. Data">
        <title>Genome assembly of the Korean intertidal mud-creeper Batillaria attramentaria.</title>
        <authorList>
            <person name="Patra A.K."/>
            <person name="Ho P.T."/>
            <person name="Jun S."/>
            <person name="Lee S.J."/>
            <person name="Kim Y."/>
            <person name="Won Y.J."/>
        </authorList>
    </citation>
    <scope>NUCLEOTIDE SEQUENCE [LARGE SCALE GENOMIC DNA]</scope>
    <source>
        <strain evidence="1">Wonlab-2016</strain>
    </source>
</reference>
<protein>
    <submittedName>
        <fullName evidence="1">Uncharacterized protein</fullName>
    </submittedName>
</protein>
<dbReference type="Proteomes" id="UP001519460">
    <property type="component" value="Unassembled WGS sequence"/>
</dbReference>
<dbReference type="EMBL" id="JACVVK020000023">
    <property type="protein sequence ID" value="KAK7502885.1"/>
    <property type="molecule type" value="Genomic_DNA"/>
</dbReference>